<proteinExistence type="inferred from homology"/>
<evidence type="ECO:0000256" key="6">
    <source>
        <dbReference type="HAMAP-Rule" id="MF_01974"/>
    </source>
</evidence>
<feature type="binding site" evidence="6">
    <location>
        <position position="111"/>
    </location>
    <ligand>
        <name>a divalent metal cation</name>
        <dbReference type="ChEBI" id="CHEBI:60240"/>
        <label>2</label>
        <note>catalytic</note>
    </ligand>
</feature>
<name>A0ABS4PGU6_9PSEU</name>
<evidence type="ECO:0000256" key="3">
    <source>
        <dbReference type="ARBA" id="ARBA00022670"/>
    </source>
</evidence>
<comment type="cofactor">
    <cofactor evidence="6">
        <name>Co(2+)</name>
        <dbReference type="ChEBI" id="CHEBI:48828"/>
    </cofactor>
    <cofactor evidence="6">
        <name>Zn(2+)</name>
        <dbReference type="ChEBI" id="CHEBI:29105"/>
    </cofactor>
    <cofactor evidence="6">
        <name>Mn(2+)</name>
        <dbReference type="ChEBI" id="CHEBI:29035"/>
    </cofactor>
    <cofactor evidence="6">
        <name>Fe(2+)</name>
        <dbReference type="ChEBI" id="CHEBI:29033"/>
    </cofactor>
    <text evidence="6">Binds 2 divalent metal cations per subunit. Has a high-affinity and a low affinity metal-binding site. The true nature of the physiological cofactor is under debate. The enzyme is active with cobalt, zinc, manganese or divalent iron ions. Most likely, methionine aminopeptidases function as mononuclear Fe(2+)-metalloproteases under physiological conditions, and the catalytically relevant metal-binding site has been assigned to the histidine-containing high-affinity site.</text>
</comment>
<comment type="caution">
    <text evidence="9">The sequence shown here is derived from an EMBL/GenBank/DDBJ whole genome shotgun (WGS) entry which is preliminary data.</text>
</comment>
<feature type="domain" description="Peptidase M24" evidence="8">
    <location>
        <begin position="12"/>
        <end position="246"/>
    </location>
</feature>
<keyword evidence="10" id="KW-1185">Reference proteome</keyword>
<dbReference type="InterPro" id="IPR036005">
    <property type="entry name" value="Creatinase/aminopeptidase-like"/>
</dbReference>
<evidence type="ECO:0000256" key="4">
    <source>
        <dbReference type="ARBA" id="ARBA00022723"/>
    </source>
</evidence>
<feature type="binding site" evidence="6">
    <location>
        <position position="181"/>
    </location>
    <ligand>
        <name>substrate</name>
    </ligand>
</feature>
<protein>
    <recommendedName>
        <fullName evidence="6 7">Methionine aminopeptidase</fullName>
        <shortName evidence="6">MAP</shortName>
        <shortName evidence="6">MetAP</shortName>
        <ecNumber evidence="6 7">3.4.11.18</ecNumber>
    </recommendedName>
    <alternativeName>
        <fullName evidence="6">Peptidase M</fullName>
    </alternativeName>
</protein>
<keyword evidence="4 6" id="KW-0479">Metal-binding</keyword>
<dbReference type="EMBL" id="JAGGMS010000001">
    <property type="protein sequence ID" value="MBP2178622.1"/>
    <property type="molecule type" value="Genomic_DNA"/>
</dbReference>
<feature type="binding site" evidence="6">
    <location>
        <position position="174"/>
    </location>
    <ligand>
        <name>a divalent metal cation</name>
        <dbReference type="ChEBI" id="CHEBI:60240"/>
        <label>2</label>
        <note>catalytic</note>
    </ligand>
</feature>
<dbReference type="PANTHER" id="PTHR43330">
    <property type="entry name" value="METHIONINE AMINOPEPTIDASE"/>
    <property type="match status" value="1"/>
</dbReference>
<evidence type="ECO:0000259" key="8">
    <source>
        <dbReference type="Pfam" id="PF00557"/>
    </source>
</evidence>
<comment type="subunit">
    <text evidence="6">Monomer.</text>
</comment>
<dbReference type="Gene3D" id="3.90.230.10">
    <property type="entry name" value="Creatinase/methionine aminopeptidase superfamily"/>
    <property type="match status" value="1"/>
</dbReference>
<feature type="binding site" evidence="6">
    <location>
        <position position="100"/>
    </location>
    <ligand>
        <name>a divalent metal cation</name>
        <dbReference type="ChEBI" id="CHEBI:60240"/>
        <label>1</label>
    </ligand>
</feature>
<feature type="binding site" evidence="6">
    <location>
        <position position="111"/>
    </location>
    <ligand>
        <name>a divalent metal cation</name>
        <dbReference type="ChEBI" id="CHEBI:60240"/>
        <label>1</label>
    </ligand>
</feature>
<dbReference type="GO" id="GO:0004239">
    <property type="term" value="F:initiator methionyl aminopeptidase activity"/>
    <property type="evidence" value="ECO:0007669"/>
    <property type="project" value="UniProtKB-EC"/>
</dbReference>
<dbReference type="NCBIfam" id="TIGR00500">
    <property type="entry name" value="met_pdase_I"/>
    <property type="match status" value="1"/>
</dbReference>
<dbReference type="CDD" id="cd01086">
    <property type="entry name" value="MetAP1"/>
    <property type="match status" value="1"/>
</dbReference>
<feature type="binding site" evidence="6">
    <location>
        <position position="239"/>
    </location>
    <ligand>
        <name>a divalent metal cation</name>
        <dbReference type="ChEBI" id="CHEBI:60240"/>
        <label>1</label>
    </ligand>
</feature>
<evidence type="ECO:0000256" key="1">
    <source>
        <dbReference type="ARBA" id="ARBA00002521"/>
    </source>
</evidence>
<dbReference type="InterPro" id="IPR002467">
    <property type="entry name" value="Pept_M24A_MAP1"/>
</dbReference>
<keyword evidence="5 6" id="KW-0378">Hydrolase</keyword>
<comment type="function">
    <text evidence="1 6">Removes the N-terminal methionine from nascent proteins. The N-terminal methionine is often cleaved when the second residue in the primary sequence is small and uncharged (Met-Ala-, Cys, Gly, Pro, Ser, Thr, or Val). Requires deformylation of the N(alpha)-formylated initiator methionine before it can be hydrolyzed.</text>
</comment>
<evidence type="ECO:0000256" key="5">
    <source>
        <dbReference type="ARBA" id="ARBA00022801"/>
    </source>
</evidence>
<sequence>MVEIKTPGEVDVMREAGRVVAQALGAVRERAEIGVSLRELDEVAAQVIRDAGAKPNFLNYQPRPAPYPFPGVLCASVNDAVVHGIPNDYRLVDGDLVSIDCGAYIDGLHGDAAISFVVGEADPADLKLIEATTEALMAGVAQLVPGNKLGDVSHAIGVVGRRDGYGMLADHGGHGIGHAMHEDPHVPNEGRPGRGLRLRPGMVFALEPMLIAGGRDEYRADSDGWTLRTADGSRAAHVELTVAVTEEGPRTLTTL</sequence>
<feature type="binding site" evidence="6">
    <location>
        <position position="207"/>
    </location>
    <ligand>
        <name>a divalent metal cation</name>
        <dbReference type="ChEBI" id="CHEBI:60240"/>
        <label>2</label>
        <note>catalytic</note>
    </ligand>
</feature>
<dbReference type="HAMAP" id="MF_01974">
    <property type="entry name" value="MetAP_1"/>
    <property type="match status" value="1"/>
</dbReference>
<feature type="binding site" evidence="6">
    <location>
        <position position="83"/>
    </location>
    <ligand>
        <name>substrate</name>
    </ligand>
</feature>
<dbReference type="Pfam" id="PF00557">
    <property type="entry name" value="Peptidase_M24"/>
    <property type="match status" value="1"/>
</dbReference>
<dbReference type="Proteomes" id="UP000741013">
    <property type="component" value="Unassembled WGS sequence"/>
</dbReference>
<dbReference type="EC" id="3.4.11.18" evidence="6 7"/>
<keyword evidence="2 6" id="KW-0031">Aminopeptidase</keyword>
<accession>A0ABS4PGU6</accession>
<feature type="binding site" evidence="6">
    <location>
        <position position="239"/>
    </location>
    <ligand>
        <name>a divalent metal cation</name>
        <dbReference type="ChEBI" id="CHEBI:60240"/>
        <label>2</label>
        <note>catalytic</note>
    </ligand>
</feature>
<keyword evidence="3 6" id="KW-0645">Protease</keyword>
<dbReference type="PANTHER" id="PTHR43330:SF27">
    <property type="entry name" value="METHIONINE AMINOPEPTIDASE"/>
    <property type="match status" value="1"/>
</dbReference>
<dbReference type="RefSeq" id="WP_209662255.1">
    <property type="nucleotide sequence ID" value="NZ_JAGGMS010000001.1"/>
</dbReference>
<dbReference type="InterPro" id="IPR000994">
    <property type="entry name" value="Pept_M24"/>
</dbReference>
<evidence type="ECO:0000256" key="7">
    <source>
        <dbReference type="RuleBase" id="RU003653"/>
    </source>
</evidence>
<comment type="catalytic activity">
    <reaction evidence="6 7">
        <text>Release of N-terminal amino acids, preferentially methionine, from peptides and arylamides.</text>
        <dbReference type="EC" id="3.4.11.18"/>
    </reaction>
</comment>
<gene>
    <name evidence="6" type="primary">map</name>
    <name evidence="9" type="ORF">JOM49_000148</name>
</gene>
<evidence type="ECO:0000256" key="2">
    <source>
        <dbReference type="ARBA" id="ARBA00022438"/>
    </source>
</evidence>
<evidence type="ECO:0000313" key="9">
    <source>
        <dbReference type="EMBL" id="MBP2178622.1"/>
    </source>
</evidence>
<dbReference type="PRINTS" id="PR00599">
    <property type="entry name" value="MAPEPTIDASE"/>
</dbReference>
<reference evidence="9 10" key="1">
    <citation type="submission" date="2021-03" db="EMBL/GenBank/DDBJ databases">
        <title>Sequencing the genomes of 1000 actinobacteria strains.</title>
        <authorList>
            <person name="Klenk H.-P."/>
        </authorList>
    </citation>
    <scope>NUCLEOTIDE SEQUENCE [LARGE SCALE GENOMIC DNA]</scope>
    <source>
        <strain evidence="9 10">DSM 45510</strain>
    </source>
</reference>
<dbReference type="SUPFAM" id="SSF55920">
    <property type="entry name" value="Creatinase/aminopeptidase"/>
    <property type="match status" value="1"/>
</dbReference>
<dbReference type="InterPro" id="IPR001714">
    <property type="entry name" value="Pept_M24_MAP"/>
</dbReference>
<evidence type="ECO:0000313" key="10">
    <source>
        <dbReference type="Proteomes" id="UP000741013"/>
    </source>
</evidence>
<organism evidence="9 10">
    <name type="scientific">Amycolatopsis magusensis</name>
    <dbReference type="NCBI Taxonomy" id="882444"/>
    <lineage>
        <taxon>Bacteria</taxon>
        <taxon>Bacillati</taxon>
        <taxon>Actinomycetota</taxon>
        <taxon>Actinomycetes</taxon>
        <taxon>Pseudonocardiales</taxon>
        <taxon>Pseudonocardiaceae</taxon>
        <taxon>Amycolatopsis</taxon>
    </lineage>
</organism>
<comment type="similarity">
    <text evidence="6">Belongs to the peptidase M24A family. Methionine aminopeptidase type 1 subfamily.</text>
</comment>